<feature type="coiled-coil region" evidence="1">
    <location>
        <begin position="359"/>
        <end position="406"/>
    </location>
</feature>
<feature type="compositionally biased region" description="Pro residues" evidence="2">
    <location>
        <begin position="806"/>
        <end position="815"/>
    </location>
</feature>
<feature type="compositionally biased region" description="Low complexity" evidence="2">
    <location>
        <begin position="569"/>
        <end position="578"/>
    </location>
</feature>
<feature type="compositionally biased region" description="Low complexity" evidence="2">
    <location>
        <begin position="608"/>
        <end position="628"/>
    </location>
</feature>
<dbReference type="PANTHER" id="PTHR43628">
    <property type="entry name" value="ACTIVATOR OF C KINASE PROTEIN 1-RELATED"/>
    <property type="match status" value="1"/>
</dbReference>
<comment type="caution">
    <text evidence="3">The sequence shown here is derived from an EMBL/GenBank/DDBJ whole genome shotgun (WGS) entry which is preliminary data.</text>
</comment>
<sequence length="1075" mass="111054">MPDRDLVALCNRFEGITRQLERLVHTTLDTADGKAAAPAAAQDSPLDRVVAEIAARQRALDGEGPAAVPSMFAPVMDPAALAPAAPDLSRLEEQLRLITAQIETLRSPCRAEEIASELREELRRIGRAIHDLVPRHAFEALEGEVRALAGRLDESRGSGFDPAVLAPLDQGLAEVREALRGLAPGELAGSVNTLFRKIDQVSVEGFDATVLHQLRDAVDTLRGIVSTVASGDALAALVAEVRTLSQKIEQAPAAPQPVSGSPQHDLLASLERQISGIAETLAAQNAAKAAAPAEPGDGAPAAAVSPTLEPLMASLAERLEKFDLLADERPSLAPIEDKISRLDDKLDRIGAGTLDAAMVAQVEDRIRMLADKLDRIERSALDHPGLAPLEQRIADLVRKIEQSESRLDMLPALERGMADLLAHVEALQAQRAATAEPSPAFAALARDVETIRRSQEDADRRTRESLEAAHGTLGRMADRLAAIETDLRGTARRPSPAEMPATFEPSPAAPAAAAAAAAPAAAPGPRLNGFAIPIGPPPRPAEPAAPPAVSGALAPDAPIEPGSGPPWQRGSRSAADRIAASQAALGAAAEAPAGSGAKPNFILAARRAAQAASEQPGPQAAAGAGDAADGSRGRRLTDRVKALFMTTSVIVIALALVPIGLKSFGPWGGDGAAPIAVVETPEPTAGASVADKAAPGHAGAQLTELVPPSDLAAAARKLSNASPTAKALIEKHLPKLKDETSLLAPPAPAATPPAPSPAARPSAPPVVAAPATVPAAPSAAPTRTATVPPATPAPEVTGTVPVARLVPPPATPLPAPLMATPSAPAASSAAAPGAGESWPETLPAALATRPLIAGVAARNPAAAYEIAMRYAEGRGVPADLAAALPWFQRAADAGLAPAQFRLGSLYEKGNGVKKDLVEARRWYLAAAERGNANAMHNIAVLYAEGIDGKPDFATAVQWFTRAARHGVADSQYNLAVLHARGIGTEQNLAEAYKWFAIAAQKGDKDAARKRDDLARQLDQQSLTAARLAAQSFVPLAPPEEAVTVPPPPGGWEDAASGQGRPKPKSRIPLEQAARL</sequence>
<feature type="region of interest" description="Disordered" evidence="2">
    <location>
        <begin position="742"/>
        <end position="837"/>
    </location>
</feature>
<keyword evidence="1" id="KW-0175">Coiled coil</keyword>
<feature type="region of interest" description="Disordered" evidence="2">
    <location>
        <begin position="489"/>
        <end position="510"/>
    </location>
</feature>
<dbReference type="Gene3D" id="1.25.40.10">
    <property type="entry name" value="Tetratricopeptide repeat domain"/>
    <property type="match status" value="1"/>
</dbReference>
<evidence type="ECO:0000256" key="2">
    <source>
        <dbReference type="SAM" id="MobiDB-lite"/>
    </source>
</evidence>
<feature type="region of interest" description="Disordered" evidence="2">
    <location>
        <begin position="1037"/>
        <end position="1075"/>
    </location>
</feature>
<protein>
    <recommendedName>
        <fullName evidence="5">Localization factor PodJL</fullName>
    </recommendedName>
</protein>
<evidence type="ECO:0000313" key="3">
    <source>
        <dbReference type="EMBL" id="MDC7784887.1"/>
    </source>
</evidence>
<evidence type="ECO:0000313" key="4">
    <source>
        <dbReference type="Proteomes" id="UP001165652"/>
    </source>
</evidence>
<proteinExistence type="predicted"/>
<feature type="compositionally biased region" description="Basic and acidic residues" evidence="2">
    <location>
        <begin position="452"/>
        <end position="467"/>
    </location>
</feature>
<dbReference type="EMBL" id="JAQQLI010000004">
    <property type="protein sequence ID" value="MDC7784887.1"/>
    <property type="molecule type" value="Genomic_DNA"/>
</dbReference>
<gene>
    <name evidence="3" type="ORF">PQJ73_04260</name>
</gene>
<dbReference type="InterPro" id="IPR011990">
    <property type="entry name" value="TPR-like_helical_dom_sf"/>
</dbReference>
<feature type="compositionally biased region" description="Pro residues" evidence="2">
    <location>
        <begin position="534"/>
        <end position="546"/>
    </location>
</feature>
<dbReference type="RefSeq" id="WP_272775735.1">
    <property type="nucleotide sequence ID" value="NZ_JAQQLI010000004.1"/>
</dbReference>
<accession>A0ABT5J5H3</accession>
<dbReference type="InterPro" id="IPR006597">
    <property type="entry name" value="Sel1-like"/>
</dbReference>
<dbReference type="InterPro" id="IPR052945">
    <property type="entry name" value="Mitotic_Regulator"/>
</dbReference>
<dbReference type="SUPFAM" id="SSF81901">
    <property type="entry name" value="HCP-like"/>
    <property type="match status" value="1"/>
</dbReference>
<organism evidence="3 4">
    <name type="scientific">Rhodoplanes tepidamans</name>
    <name type="common">Rhodoplanes cryptolactis</name>
    <dbReference type="NCBI Taxonomy" id="200616"/>
    <lineage>
        <taxon>Bacteria</taxon>
        <taxon>Pseudomonadati</taxon>
        <taxon>Pseudomonadota</taxon>
        <taxon>Alphaproteobacteria</taxon>
        <taxon>Hyphomicrobiales</taxon>
        <taxon>Nitrobacteraceae</taxon>
        <taxon>Rhodoplanes</taxon>
    </lineage>
</organism>
<dbReference type="SMART" id="SM00671">
    <property type="entry name" value="SEL1"/>
    <property type="match status" value="4"/>
</dbReference>
<reference evidence="3" key="2">
    <citation type="submission" date="2023-02" db="EMBL/GenBank/DDBJ databases">
        <authorList>
            <person name="Rayyan A."/>
            <person name="Meyer T."/>
            <person name="Kyndt J.A."/>
        </authorList>
    </citation>
    <scope>NUCLEOTIDE SEQUENCE</scope>
    <source>
        <strain evidence="3">DSM 9987</strain>
    </source>
</reference>
<feature type="region of interest" description="Disordered" evidence="2">
    <location>
        <begin position="608"/>
        <end position="633"/>
    </location>
</feature>
<feature type="compositionally biased region" description="Low complexity" evidence="2">
    <location>
        <begin position="816"/>
        <end position="832"/>
    </location>
</feature>
<dbReference type="Proteomes" id="UP001165652">
    <property type="component" value="Unassembled WGS sequence"/>
</dbReference>
<dbReference type="Pfam" id="PF08238">
    <property type="entry name" value="Sel1"/>
    <property type="match status" value="4"/>
</dbReference>
<evidence type="ECO:0008006" key="5">
    <source>
        <dbReference type="Google" id="ProtNLM"/>
    </source>
</evidence>
<keyword evidence="4" id="KW-1185">Reference proteome</keyword>
<feature type="region of interest" description="Disordered" evidence="2">
    <location>
        <begin position="529"/>
        <end position="578"/>
    </location>
</feature>
<reference evidence="3" key="1">
    <citation type="journal article" date="2023" name="Microbiol Resour">
        <title>Genome Sequences of Rhodoplanes serenus and Two Thermotolerant Strains, Rhodoplanes tepidamans and 'Rhodoplanes cryptolactis,' Further Refine the Genus.</title>
        <authorList>
            <person name="Rayyan A.A."/>
            <person name="Kyndt J.A."/>
        </authorList>
    </citation>
    <scope>NUCLEOTIDE SEQUENCE</scope>
    <source>
        <strain evidence="3">DSM 9987</strain>
    </source>
</reference>
<name>A0ABT5J5H3_RHOTP</name>
<evidence type="ECO:0000256" key="1">
    <source>
        <dbReference type="SAM" id="Coils"/>
    </source>
</evidence>
<feature type="compositionally biased region" description="Pro residues" evidence="2">
    <location>
        <begin position="745"/>
        <end position="764"/>
    </location>
</feature>
<dbReference type="PANTHER" id="PTHR43628:SF1">
    <property type="entry name" value="CHITIN SYNTHASE REGULATORY FACTOR 2-RELATED"/>
    <property type="match status" value="1"/>
</dbReference>
<feature type="compositionally biased region" description="Low complexity" evidence="2">
    <location>
        <begin position="765"/>
        <end position="805"/>
    </location>
</feature>
<feature type="region of interest" description="Disordered" evidence="2">
    <location>
        <begin position="452"/>
        <end position="472"/>
    </location>
</feature>